<dbReference type="PROSITE" id="PS00622">
    <property type="entry name" value="HTH_LUXR_1"/>
    <property type="match status" value="1"/>
</dbReference>
<dbReference type="GO" id="GO:0006355">
    <property type="term" value="P:regulation of DNA-templated transcription"/>
    <property type="evidence" value="ECO:0007669"/>
    <property type="project" value="InterPro"/>
</dbReference>
<dbReference type="Pfam" id="PF00072">
    <property type="entry name" value="Response_reg"/>
    <property type="match status" value="1"/>
</dbReference>
<evidence type="ECO:0000259" key="4">
    <source>
        <dbReference type="PROSITE" id="PS50043"/>
    </source>
</evidence>
<dbReference type="InterPro" id="IPR058245">
    <property type="entry name" value="NreC/VraR/RcsB-like_REC"/>
</dbReference>
<keyword evidence="1 3" id="KW-0597">Phosphoprotein</keyword>
<dbReference type="SUPFAM" id="SSF46894">
    <property type="entry name" value="C-terminal effector domain of the bipartite response regulators"/>
    <property type="match status" value="1"/>
</dbReference>
<keyword evidence="7" id="KW-1185">Reference proteome</keyword>
<dbReference type="AlphaFoldDB" id="A0A4V3F513"/>
<dbReference type="InterPro" id="IPR016032">
    <property type="entry name" value="Sig_transdc_resp-reg_C-effctor"/>
</dbReference>
<dbReference type="PROSITE" id="PS50043">
    <property type="entry name" value="HTH_LUXR_2"/>
    <property type="match status" value="1"/>
</dbReference>
<dbReference type="GO" id="GO:0003677">
    <property type="term" value="F:DNA binding"/>
    <property type="evidence" value="ECO:0007669"/>
    <property type="project" value="UniProtKB-KW"/>
</dbReference>
<dbReference type="PROSITE" id="PS50110">
    <property type="entry name" value="RESPONSE_REGULATORY"/>
    <property type="match status" value="1"/>
</dbReference>
<dbReference type="InterPro" id="IPR011006">
    <property type="entry name" value="CheY-like_superfamily"/>
</dbReference>
<keyword evidence="2" id="KW-0238">DNA-binding</keyword>
<organism evidence="6 7">
    <name type="scientific">Panacagrimonas perspica</name>
    <dbReference type="NCBI Taxonomy" id="381431"/>
    <lineage>
        <taxon>Bacteria</taxon>
        <taxon>Pseudomonadati</taxon>
        <taxon>Pseudomonadota</taxon>
        <taxon>Gammaproteobacteria</taxon>
        <taxon>Nevskiales</taxon>
        <taxon>Nevskiaceae</taxon>
        <taxon>Panacagrimonas</taxon>
    </lineage>
</organism>
<evidence type="ECO:0000256" key="1">
    <source>
        <dbReference type="ARBA" id="ARBA00022553"/>
    </source>
</evidence>
<feature type="domain" description="HTH luxR-type" evidence="4">
    <location>
        <begin position="152"/>
        <end position="217"/>
    </location>
</feature>
<dbReference type="InterPro" id="IPR039420">
    <property type="entry name" value="WalR-like"/>
</dbReference>
<evidence type="ECO:0000313" key="7">
    <source>
        <dbReference type="Proteomes" id="UP000295341"/>
    </source>
</evidence>
<feature type="domain" description="Response regulatory" evidence="5">
    <location>
        <begin position="14"/>
        <end position="130"/>
    </location>
</feature>
<evidence type="ECO:0000256" key="2">
    <source>
        <dbReference type="ARBA" id="ARBA00023125"/>
    </source>
</evidence>
<proteinExistence type="predicted"/>
<dbReference type="InterPro" id="IPR000792">
    <property type="entry name" value="Tscrpt_reg_LuxR_C"/>
</dbReference>
<dbReference type="CDD" id="cd06170">
    <property type="entry name" value="LuxR_C_like"/>
    <property type="match status" value="1"/>
</dbReference>
<dbReference type="PANTHER" id="PTHR43214:SF43">
    <property type="entry name" value="TWO-COMPONENT RESPONSE REGULATOR"/>
    <property type="match status" value="1"/>
</dbReference>
<evidence type="ECO:0000259" key="5">
    <source>
        <dbReference type="PROSITE" id="PS50110"/>
    </source>
</evidence>
<dbReference type="GO" id="GO:0000160">
    <property type="term" value="P:phosphorelay signal transduction system"/>
    <property type="evidence" value="ECO:0007669"/>
    <property type="project" value="InterPro"/>
</dbReference>
<sequence>MKNGNTNPVGGKTRVMLVDDHAVVRMGFRLLLSGTPDLEVVAEAENGEDALRRCAEAQADVVVMDLSMPGMGGLEAISRLIARHPALRILILSAHEDTSHPRRALKAGAVGYLTKRSAADELIQAIRQVAAGKMYVEASLAQQMAVQQYSADQNPVDVLSAREFEVFIALAKGRSVNDIAEVLHLSPRTVGTHLYNIKQKLGASNQAEIAIAALRAGLIDP</sequence>
<dbReference type="SMART" id="SM00421">
    <property type="entry name" value="HTH_LUXR"/>
    <property type="match status" value="1"/>
</dbReference>
<dbReference type="EMBL" id="SOBT01000011">
    <property type="protein sequence ID" value="TDU25676.1"/>
    <property type="molecule type" value="Genomic_DNA"/>
</dbReference>
<dbReference type="SUPFAM" id="SSF52172">
    <property type="entry name" value="CheY-like"/>
    <property type="match status" value="1"/>
</dbReference>
<accession>A0A4V3F513</accession>
<protein>
    <submittedName>
        <fullName evidence="6">LuxR family two component transcriptional regulator</fullName>
    </submittedName>
</protein>
<dbReference type="CDD" id="cd17535">
    <property type="entry name" value="REC_NarL-like"/>
    <property type="match status" value="1"/>
</dbReference>
<dbReference type="Proteomes" id="UP000295341">
    <property type="component" value="Unassembled WGS sequence"/>
</dbReference>
<evidence type="ECO:0000256" key="3">
    <source>
        <dbReference type="PROSITE-ProRule" id="PRU00169"/>
    </source>
</evidence>
<evidence type="ECO:0000313" key="6">
    <source>
        <dbReference type="EMBL" id="TDU25676.1"/>
    </source>
</evidence>
<dbReference type="PANTHER" id="PTHR43214">
    <property type="entry name" value="TWO-COMPONENT RESPONSE REGULATOR"/>
    <property type="match status" value="1"/>
</dbReference>
<dbReference type="PRINTS" id="PR00038">
    <property type="entry name" value="HTHLUXR"/>
</dbReference>
<dbReference type="Gene3D" id="3.40.50.2300">
    <property type="match status" value="1"/>
</dbReference>
<dbReference type="Pfam" id="PF00196">
    <property type="entry name" value="GerE"/>
    <property type="match status" value="1"/>
</dbReference>
<dbReference type="InterPro" id="IPR001789">
    <property type="entry name" value="Sig_transdc_resp-reg_receiver"/>
</dbReference>
<feature type="modified residue" description="4-aspartylphosphate" evidence="3">
    <location>
        <position position="65"/>
    </location>
</feature>
<dbReference type="SMART" id="SM00448">
    <property type="entry name" value="REC"/>
    <property type="match status" value="1"/>
</dbReference>
<dbReference type="RefSeq" id="WP_210772647.1">
    <property type="nucleotide sequence ID" value="NZ_MWIN01000041.1"/>
</dbReference>
<gene>
    <name evidence="6" type="ORF">DFR24_4121</name>
</gene>
<name>A0A4V3F513_9GAMM</name>
<reference evidence="6 7" key="1">
    <citation type="submission" date="2019-03" db="EMBL/GenBank/DDBJ databases">
        <title>Genomic Encyclopedia of Type Strains, Phase IV (KMG-IV): sequencing the most valuable type-strain genomes for metagenomic binning, comparative biology and taxonomic classification.</title>
        <authorList>
            <person name="Goeker M."/>
        </authorList>
    </citation>
    <scope>NUCLEOTIDE SEQUENCE [LARGE SCALE GENOMIC DNA]</scope>
    <source>
        <strain evidence="6 7">DSM 26377</strain>
    </source>
</reference>
<comment type="caution">
    <text evidence="6">The sequence shown here is derived from an EMBL/GenBank/DDBJ whole genome shotgun (WGS) entry which is preliminary data.</text>
</comment>